<evidence type="ECO:0000256" key="2">
    <source>
        <dbReference type="SAM" id="MobiDB-lite"/>
    </source>
</evidence>
<dbReference type="AlphaFoldDB" id="A0AAV3T573"/>
<feature type="compositionally biased region" description="Acidic residues" evidence="2">
    <location>
        <begin position="315"/>
        <end position="345"/>
    </location>
</feature>
<name>A0AAV3T573_9EURY</name>
<reference evidence="3 4" key="1">
    <citation type="journal article" date="2019" name="Int. J. Syst. Evol. Microbiol.">
        <title>The Global Catalogue of Microorganisms (GCM) 10K type strain sequencing project: providing services to taxonomists for standard genome sequencing and annotation.</title>
        <authorList>
            <consortium name="The Broad Institute Genomics Platform"/>
            <consortium name="The Broad Institute Genome Sequencing Center for Infectious Disease"/>
            <person name="Wu L."/>
            <person name="Ma J."/>
        </authorList>
    </citation>
    <scope>NUCLEOTIDE SEQUENCE [LARGE SCALE GENOMIC DNA]</scope>
    <source>
        <strain evidence="3 4">JCM 16328</strain>
    </source>
</reference>
<dbReference type="EMBL" id="BAAADV010000001">
    <property type="protein sequence ID" value="GAA0663969.1"/>
    <property type="molecule type" value="Genomic_DNA"/>
</dbReference>
<feature type="region of interest" description="Disordered" evidence="2">
    <location>
        <begin position="261"/>
        <end position="348"/>
    </location>
</feature>
<keyword evidence="1" id="KW-0732">Signal</keyword>
<proteinExistence type="predicted"/>
<dbReference type="RefSeq" id="WP_343772372.1">
    <property type="nucleotide sequence ID" value="NZ_BAAADV010000001.1"/>
</dbReference>
<dbReference type="InterPro" id="IPR026371">
    <property type="entry name" value="PGF_CTERM"/>
</dbReference>
<organism evidence="3 4">
    <name type="scientific">Natronoarchaeum mannanilyticum</name>
    <dbReference type="NCBI Taxonomy" id="926360"/>
    <lineage>
        <taxon>Archaea</taxon>
        <taxon>Methanobacteriati</taxon>
        <taxon>Methanobacteriota</taxon>
        <taxon>Stenosarchaea group</taxon>
        <taxon>Halobacteria</taxon>
        <taxon>Halobacteriales</taxon>
        <taxon>Natronoarchaeaceae</taxon>
    </lineage>
</organism>
<dbReference type="GO" id="GO:0030115">
    <property type="term" value="C:S-layer"/>
    <property type="evidence" value="ECO:0007669"/>
    <property type="project" value="UniProtKB-SubCell"/>
</dbReference>
<evidence type="ECO:0000313" key="3">
    <source>
        <dbReference type="EMBL" id="GAA0663969.1"/>
    </source>
</evidence>
<dbReference type="GO" id="GO:0005886">
    <property type="term" value="C:plasma membrane"/>
    <property type="evidence" value="ECO:0007669"/>
    <property type="project" value="UniProtKB-SubCell"/>
</dbReference>
<feature type="compositionally biased region" description="Acidic residues" evidence="2">
    <location>
        <begin position="272"/>
        <end position="296"/>
    </location>
</feature>
<feature type="compositionally biased region" description="Low complexity" evidence="2">
    <location>
        <begin position="297"/>
        <end position="314"/>
    </location>
</feature>
<evidence type="ECO:0008006" key="5">
    <source>
        <dbReference type="Google" id="ProtNLM"/>
    </source>
</evidence>
<keyword evidence="4" id="KW-1185">Reference proteome</keyword>
<accession>A0AAV3T573</accession>
<evidence type="ECO:0000313" key="4">
    <source>
        <dbReference type="Proteomes" id="UP001500420"/>
    </source>
</evidence>
<protein>
    <recommendedName>
        <fullName evidence="5">PGF-CTERM sorting domain-containing protein</fullName>
    </recommendedName>
</protein>
<gene>
    <name evidence="3" type="ORF">GCM10009020_05970</name>
</gene>
<comment type="caution">
    <text evidence="3">The sequence shown here is derived from an EMBL/GenBank/DDBJ whole genome shotgun (WGS) entry which is preliminary data.</text>
</comment>
<evidence type="ECO:0000256" key="1">
    <source>
        <dbReference type="ARBA" id="ARBA00022729"/>
    </source>
</evidence>
<sequence>MPERSFPTRSLAVAALAVLALGAIVATAAATPIAQPAADQSAQIADDPRAQTLAQENATDAEPIEDEFVVPAPEEGDEYFEAVADDRRWISYVNPRDEYRDPYRGEGSGKICVTLLNEDGEVVAGESVPNTRVEIPTGETLSWHSEADPIEVEFPLTEHYERPLDSDQFGTSPDLPQGDGYMDSHCIEFHGPEATATISYGEAEVEGEHADRIDVVGYVQKTNTWDSGVDPIAAAEPYEDAGGWTYEPDNSHGQAVVVLQLDPPEDGTNGNTDDEDESNTGDEDESGSEDESDSTGEDGTNGENQTGGNQTDGGNETDGDGGESDGEDAPDSTDGGDADSQDDADSLPGFGVELALAALSIAALARTRR</sequence>
<dbReference type="NCBIfam" id="TIGR04126">
    <property type="entry name" value="PGF_CTERM"/>
    <property type="match status" value="1"/>
</dbReference>
<dbReference type="Proteomes" id="UP001500420">
    <property type="component" value="Unassembled WGS sequence"/>
</dbReference>